<accession>A0A5C6KB20</accession>
<dbReference type="Proteomes" id="UP000315827">
    <property type="component" value="Unassembled WGS sequence"/>
</dbReference>
<evidence type="ECO:0000313" key="1">
    <source>
        <dbReference type="EMBL" id="TWV59665.1"/>
    </source>
</evidence>
<dbReference type="AlphaFoldDB" id="A0A5C6KB20"/>
<comment type="caution">
    <text evidence="1">The sequence shown here is derived from an EMBL/GenBank/DDBJ whole genome shotgun (WGS) entry which is preliminary data.</text>
</comment>
<dbReference type="EMBL" id="VOHW01000013">
    <property type="protein sequence ID" value="TWV59665.1"/>
    <property type="molecule type" value="Genomic_DNA"/>
</dbReference>
<proteinExistence type="predicted"/>
<sequence>MDFDEIIEALYSGDQSLICDALNTGGYISDFNDYCDTEAIHTGFYCRVQTGTIFEAIYLISKQTICYKKASSSLKYCPLGMSLMYTPHEFAPCKISVVSNEWIQSYDMATRSFKKVSIKGIEVNEQSAESIIFNNGLKVSSFSIWDGPVKKNDYSLYPASILELYKGEKFSPERNFSRTCYYSDGESTYEKYRGTYAQDVEGYDDDFIDDVLGGEPEAYWNLD</sequence>
<protein>
    <submittedName>
        <fullName evidence="1">Uncharacterized protein</fullName>
    </submittedName>
</protein>
<reference evidence="1 2" key="1">
    <citation type="submission" date="2019-07" db="EMBL/GenBank/DDBJ databases">
        <title>Genome sequencing of Parabacteroides distasonis iSURF_7.</title>
        <authorList>
            <person name="Degefu H.N."/>
            <person name="Ruoff K.L."/>
            <person name="Price C.E."/>
            <person name="Valls R.A."/>
            <person name="O'Toole G.A."/>
        </authorList>
    </citation>
    <scope>NUCLEOTIDE SEQUENCE [LARGE SCALE GENOMIC DNA]</scope>
    <source>
        <strain evidence="1 2">CFPLTA003_1B</strain>
    </source>
</reference>
<evidence type="ECO:0000313" key="2">
    <source>
        <dbReference type="Proteomes" id="UP000315827"/>
    </source>
</evidence>
<organism evidence="1 2">
    <name type="scientific">Parabacteroides distasonis</name>
    <dbReference type="NCBI Taxonomy" id="823"/>
    <lineage>
        <taxon>Bacteria</taxon>
        <taxon>Pseudomonadati</taxon>
        <taxon>Bacteroidota</taxon>
        <taxon>Bacteroidia</taxon>
        <taxon>Bacteroidales</taxon>
        <taxon>Tannerellaceae</taxon>
        <taxon>Parabacteroides</taxon>
    </lineage>
</organism>
<name>A0A5C6KB20_PARDI</name>
<gene>
    <name evidence="1" type="ORF">FSA05_17885</name>
</gene>
<dbReference type="RefSeq" id="WP_146375961.1">
    <property type="nucleotide sequence ID" value="NZ_CP157380.1"/>
</dbReference>